<dbReference type="GeneID" id="8244884"/>
<feature type="compositionally biased region" description="Low complexity" evidence="1">
    <location>
        <begin position="450"/>
        <end position="468"/>
    </location>
</feature>
<dbReference type="Gene3D" id="3.50.50.60">
    <property type="entry name" value="FAD/NAD(P)-binding domain"/>
    <property type="match status" value="1"/>
</dbReference>
<dbReference type="Pfam" id="PF13450">
    <property type="entry name" value="NAD_binding_8"/>
    <property type="match status" value="1"/>
</dbReference>
<feature type="region of interest" description="Disordered" evidence="1">
    <location>
        <begin position="434"/>
        <end position="468"/>
    </location>
</feature>
<evidence type="ECO:0000313" key="2">
    <source>
        <dbReference type="EMBL" id="ACO65198.1"/>
    </source>
</evidence>
<dbReference type="Proteomes" id="UP000002009">
    <property type="component" value="Chromosome 7"/>
</dbReference>
<gene>
    <name evidence="2" type="ORF">MICPUN_60058</name>
</gene>
<dbReference type="AlphaFoldDB" id="C1EAF8"/>
<evidence type="ECO:0008006" key="4">
    <source>
        <dbReference type="Google" id="ProtNLM"/>
    </source>
</evidence>
<protein>
    <recommendedName>
        <fullName evidence="4">Amine oxidase domain-containing protein</fullName>
    </recommendedName>
</protein>
<organism evidence="2 3">
    <name type="scientific">Micromonas commoda (strain RCC299 / NOUM17 / CCMP2709)</name>
    <name type="common">Picoplanktonic green alga</name>
    <dbReference type="NCBI Taxonomy" id="296587"/>
    <lineage>
        <taxon>Eukaryota</taxon>
        <taxon>Viridiplantae</taxon>
        <taxon>Chlorophyta</taxon>
        <taxon>Mamiellophyceae</taxon>
        <taxon>Mamiellales</taxon>
        <taxon>Mamiellaceae</taxon>
        <taxon>Micromonas</taxon>
    </lineage>
</organism>
<dbReference type="SUPFAM" id="SSF51905">
    <property type="entry name" value="FAD/NAD(P)-binding domain"/>
    <property type="match status" value="1"/>
</dbReference>
<sequence>MYVPRIAVVGGGVSGLVLGKELASRGLHATVFDTGEHACGGRASSREAADNGRRFSFDHSTQYMTCTEGSRFESMAKEWAKEGLLAEWPADRVGTLKDGSFTPFDDGVVRYIGAGGLRPLADFLAEGSTEVVRPQWVGAMTPVGGEGPKRRWELASGPRGKPLGTFDFVAISHNGKCALRLAETAKLQDGSPAAAKTRASLQCAFGARPTEELKKQRKLILSSVWALMFAVDKPLNVKDNMEGAHIVGSEVVSWASNITAKRRHGKVRTDTDGGDTQCWVVHSTPQFARDNKCPQEAIPKSVADSVIAAMTREFERCAGLEPGSVKPVFTKVQLWGAANPLTAAGVPAVFDSETRTGACGDWCQGPPSVEAAAESALALADAIEATFSPTTARDPAAAGRLDAAKVRWAPCSGDAAALGAFPGTNVPSMGEIAAAPRREGGGGRGGRGGADNASVAAAGGAEAGVEPV</sequence>
<evidence type="ECO:0000313" key="3">
    <source>
        <dbReference type="Proteomes" id="UP000002009"/>
    </source>
</evidence>
<reference evidence="2 3" key="1">
    <citation type="journal article" date="2009" name="Science">
        <title>Green evolution and dynamic adaptations revealed by genomes of the marine picoeukaryotes Micromonas.</title>
        <authorList>
            <person name="Worden A.Z."/>
            <person name="Lee J.H."/>
            <person name="Mock T."/>
            <person name="Rouze P."/>
            <person name="Simmons M.P."/>
            <person name="Aerts A.L."/>
            <person name="Allen A.E."/>
            <person name="Cuvelier M.L."/>
            <person name="Derelle E."/>
            <person name="Everett M.V."/>
            <person name="Foulon E."/>
            <person name="Grimwood J."/>
            <person name="Gundlach H."/>
            <person name="Henrissat B."/>
            <person name="Napoli C."/>
            <person name="McDonald S.M."/>
            <person name="Parker M.S."/>
            <person name="Rombauts S."/>
            <person name="Salamov A."/>
            <person name="Von Dassow P."/>
            <person name="Badger J.H."/>
            <person name="Coutinho P.M."/>
            <person name="Demir E."/>
            <person name="Dubchak I."/>
            <person name="Gentemann C."/>
            <person name="Eikrem W."/>
            <person name="Gready J.E."/>
            <person name="John U."/>
            <person name="Lanier W."/>
            <person name="Lindquist E.A."/>
            <person name="Lucas S."/>
            <person name="Mayer K.F."/>
            <person name="Moreau H."/>
            <person name="Not F."/>
            <person name="Otillar R."/>
            <person name="Panaud O."/>
            <person name="Pangilinan J."/>
            <person name="Paulsen I."/>
            <person name="Piegu B."/>
            <person name="Poliakov A."/>
            <person name="Robbens S."/>
            <person name="Schmutz J."/>
            <person name="Toulza E."/>
            <person name="Wyss T."/>
            <person name="Zelensky A."/>
            <person name="Zhou K."/>
            <person name="Armbrust E.V."/>
            <person name="Bhattacharya D."/>
            <person name="Goodenough U.W."/>
            <person name="Van de Peer Y."/>
            <person name="Grigoriev I.V."/>
        </authorList>
    </citation>
    <scope>NUCLEOTIDE SEQUENCE [LARGE SCALE GENOMIC DNA]</scope>
    <source>
        <strain evidence="3">RCC299 / NOUM17</strain>
    </source>
</reference>
<evidence type="ECO:0000256" key="1">
    <source>
        <dbReference type="SAM" id="MobiDB-lite"/>
    </source>
</evidence>
<dbReference type="EMBL" id="CP001328">
    <property type="protein sequence ID" value="ACO65198.1"/>
    <property type="molecule type" value="Genomic_DNA"/>
</dbReference>
<dbReference type="RefSeq" id="XP_002503940.1">
    <property type="nucleotide sequence ID" value="XM_002503894.1"/>
</dbReference>
<dbReference type="PANTHER" id="PTHR16128:SF8">
    <property type="entry name" value="EXPRESSED PROTEIN"/>
    <property type="match status" value="1"/>
</dbReference>
<dbReference type="OrthoDB" id="417877at2759"/>
<dbReference type="KEGG" id="mis:MICPUN_60058"/>
<dbReference type="PANTHER" id="PTHR16128">
    <property type="entry name" value="FAD/NAD(P)-BINDING OXIDOREDUCTASE FAMILY PROTEIN"/>
    <property type="match status" value="1"/>
</dbReference>
<dbReference type="InParanoid" id="C1EAF8"/>
<dbReference type="InterPro" id="IPR036188">
    <property type="entry name" value="FAD/NAD-bd_sf"/>
</dbReference>
<proteinExistence type="predicted"/>
<dbReference type="eggNOG" id="ENOG502QQW4">
    <property type="taxonomic scope" value="Eukaryota"/>
</dbReference>
<accession>C1EAF8</accession>
<keyword evidence="3" id="KW-1185">Reference proteome</keyword>
<name>C1EAF8_MICCC</name>
<dbReference type="Gene3D" id="3.90.660.10">
    <property type="match status" value="1"/>
</dbReference>
<dbReference type="FunCoup" id="C1EAF8">
    <property type="interactions" value="240"/>
</dbReference>
<dbReference type="OMA" id="MQLCSLW"/>